<reference evidence="2 3" key="1">
    <citation type="submission" date="2017-06" db="EMBL/GenBank/DDBJ databases">
        <title>Sequencing and comparative analysis of myxobacterial genomes.</title>
        <authorList>
            <person name="Rupp O."/>
            <person name="Goesmann A."/>
            <person name="Sogaard-Andersen L."/>
        </authorList>
    </citation>
    <scope>NUCLEOTIDE SEQUENCE [LARGE SCALE GENOMIC DNA]</scope>
    <source>
        <strain evidence="2 3">DSM 52655</strain>
    </source>
</reference>
<protein>
    <recommendedName>
        <fullName evidence="1">FecR protein domain-containing protein</fullName>
    </recommendedName>
</protein>
<dbReference type="AlphaFoldDB" id="A0A250JF84"/>
<accession>A0A250JF84</accession>
<gene>
    <name evidence="2" type="ORF">CYFUS_007736</name>
</gene>
<evidence type="ECO:0000259" key="1">
    <source>
        <dbReference type="Pfam" id="PF04773"/>
    </source>
</evidence>
<evidence type="ECO:0000313" key="3">
    <source>
        <dbReference type="Proteomes" id="UP000217257"/>
    </source>
</evidence>
<evidence type="ECO:0000313" key="2">
    <source>
        <dbReference type="EMBL" id="ATB42258.1"/>
    </source>
</evidence>
<dbReference type="Pfam" id="PF04773">
    <property type="entry name" value="FecR"/>
    <property type="match status" value="1"/>
</dbReference>
<organism evidence="2 3">
    <name type="scientific">Cystobacter fuscus</name>
    <dbReference type="NCBI Taxonomy" id="43"/>
    <lineage>
        <taxon>Bacteria</taxon>
        <taxon>Pseudomonadati</taxon>
        <taxon>Myxococcota</taxon>
        <taxon>Myxococcia</taxon>
        <taxon>Myxococcales</taxon>
        <taxon>Cystobacterineae</taxon>
        <taxon>Archangiaceae</taxon>
        <taxon>Cystobacter</taxon>
    </lineage>
</organism>
<feature type="domain" description="FecR protein" evidence="1">
    <location>
        <begin position="93"/>
        <end position="167"/>
    </location>
</feature>
<dbReference type="KEGG" id="cfus:CYFUS_007736"/>
<sequence length="174" mass="18550">MPPWVPVAFPGTLRAGPPVNNRWYSMMFVLALSALGVACPADEKPVAPVHVPAVPPPVRRAQLKGMHGDVKVKRAAGDEWLPAQEGMALFENDKVRTVAGAGAQVVFVQGSVVNLGEDALIGIAETRPRPGQERTDLTVLRGRVDAELEDSSRQALSVTTPAATVRAGRDIVFQ</sequence>
<dbReference type="EMBL" id="CP022098">
    <property type="protein sequence ID" value="ATB42258.1"/>
    <property type="molecule type" value="Genomic_DNA"/>
</dbReference>
<dbReference type="PANTHER" id="PTHR38731">
    <property type="entry name" value="LIPL45-RELATED LIPOPROTEIN-RELATED"/>
    <property type="match status" value="1"/>
</dbReference>
<dbReference type="InterPro" id="IPR006860">
    <property type="entry name" value="FecR"/>
</dbReference>
<name>A0A250JF84_9BACT</name>
<proteinExistence type="predicted"/>
<dbReference type="Proteomes" id="UP000217257">
    <property type="component" value="Chromosome"/>
</dbReference>